<proteinExistence type="predicted"/>
<protein>
    <submittedName>
        <fullName evidence="3">Uncharacterized protein</fullName>
    </submittedName>
</protein>
<evidence type="ECO:0000313" key="4">
    <source>
        <dbReference type="Proteomes" id="UP001139207"/>
    </source>
</evidence>
<dbReference type="RefSeq" id="WP_244802866.1">
    <property type="nucleotide sequence ID" value="NZ_JALIEA010000001.1"/>
</dbReference>
<dbReference type="EMBL" id="JALIEA010000001">
    <property type="protein sequence ID" value="MCJ7857113.1"/>
    <property type="molecule type" value="Genomic_DNA"/>
</dbReference>
<feature type="transmembrane region" description="Helical" evidence="2">
    <location>
        <begin position="75"/>
        <end position="102"/>
    </location>
</feature>
<keyword evidence="2" id="KW-0812">Transmembrane</keyword>
<comment type="caution">
    <text evidence="3">The sequence shown here is derived from an EMBL/GenBank/DDBJ whole genome shotgun (WGS) entry which is preliminary data.</text>
</comment>
<feature type="compositionally biased region" description="Low complexity" evidence="1">
    <location>
        <begin position="1"/>
        <end position="27"/>
    </location>
</feature>
<organism evidence="3 4">
    <name type="scientific">Corynebacterium kalidii</name>
    <dbReference type="NCBI Taxonomy" id="2931982"/>
    <lineage>
        <taxon>Bacteria</taxon>
        <taxon>Bacillati</taxon>
        <taxon>Actinomycetota</taxon>
        <taxon>Actinomycetes</taxon>
        <taxon>Mycobacteriales</taxon>
        <taxon>Corynebacteriaceae</taxon>
        <taxon>Corynebacterium</taxon>
    </lineage>
</organism>
<feature type="transmembrane region" description="Helical" evidence="2">
    <location>
        <begin position="43"/>
        <end position="63"/>
    </location>
</feature>
<accession>A0A9X2AY08</accession>
<gene>
    <name evidence="3" type="ORF">MUN33_00015</name>
</gene>
<keyword evidence="2" id="KW-0472">Membrane</keyword>
<feature type="region of interest" description="Disordered" evidence="1">
    <location>
        <begin position="1"/>
        <end position="41"/>
    </location>
</feature>
<dbReference type="AlphaFoldDB" id="A0A9X2AY08"/>
<evidence type="ECO:0000256" key="1">
    <source>
        <dbReference type="SAM" id="MobiDB-lite"/>
    </source>
</evidence>
<evidence type="ECO:0000256" key="2">
    <source>
        <dbReference type="SAM" id="Phobius"/>
    </source>
</evidence>
<sequence length="114" mass="12117">MSTTTQPTDTASATPTPASLPVTASTPDTDQNDGKDDTTTEPMWIPVSKLIIGVLVVLAALTFSEHIAEPIDTYGYVPVMFFYIIVMIIGGGLMVSGFMTLWTKATTAGSNSQR</sequence>
<name>A0A9X2AY08_9CORY</name>
<keyword evidence="4" id="KW-1185">Reference proteome</keyword>
<evidence type="ECO:0000313" key="3">
    <source>
        <dbReference type="EMBL" id="MCJ7857113.1"/>
    </source>
</evidence>
<keyword evidence="2" id="KW-1133">Transmembrane helix</keyword>
<dbReference type="Proteomes" id="UP001139207">
    <property type="component" value="Unassembled WGS sequence"/>
</dbReference>
<reference evidence="3" key="1">
    <citation type="submission" date="2022-04" db="EMBL/GenBank/DDBJ databases">
        <title>Corynebacterium kalidii LD5P10.</title>
        <authorList>
            <person name="Sun J.Q."/>
        </authorList>
    </citation>
    <scope>NUCLEOTIDE SEQUENCE</scope>
    <source>
        <strain evidence="3">LD5P10</strain>
    </source>
</reference>